<keyword evidence="2" id="KW-1185">Reference proteome</keyword>
<proteinExistence type="predicted"/>
<evidence type="ECO:0000313" key="2">
    <source>
        <dbReference type="Proteomes" id="UP001376459"/>
    </source>
</evidence>
<gene>
    <name evidence="1" type="ORF">WKI71_17640</name>
</gene>
<evidence type="ECO:0000313" key="1">
    <source>
        <dbReference type="EMBL" id="MEJ8669591.1"/>
    </source>
</evidence>
<reference evidence="1 2" key="1">
    <citation type="submission" date="2024-03" db="EMBL/GenBank/DDBJ databases">
        <title>Novel Streptomyces species of biotechnological and ecological value are a feature of Machair soil.</title>
        <authorList>
            <person name="Prole J.R."/>
            <person name="Goodfellow M."/>
            <person name="Allenby N."/>
            <person name="Ward A.C."/>
        </authorList>
    </citation>
    <scope>NUCLEOTIDE SEQUENCE [LARGE SCALE GENOMIC DNA]</scope>
    <source>
        <strain evidence="1 2">MS1.AVA.1</strain>
    </source>
</reference>
<name>A0ABU8UL02_9ACTN</name>
<protein>
    <submittedName>
        <fullName evidence="1">Uncharacterized protein</fullName>
    </submittedName>
</protein>
<dbReference type="EMBL" id="JBBKAK010000001">
    <property type="protein sequence ID" value="MEJ8669591.1"/>
    <property type="molecule type" value="Genomic_DNA"/>
</dbReference>
<sequence length="139" mass="14199">MLLGDAVQVDDRVVLALRPDLGVPGARLRLGEHRLVLEEPDRGGDLTEERQGAVLELLAGVAGLQVLGGAPLDEVGGAELGLPAVHGAGDPAVVGGGVDDLAHRGEQAVLLLGGVGGEQVEDGQVLTIGCDLRHSLLFR</sequence>
<dbReference type="Proteomes" id="UP001376459">
    <property type="component" value="Unassembled WGS sequence"/>
</dbReference>
<comment type="caution">
    <text evidence="1">The sequence shown here is derived from an EMBL/GenBank/DDBJ whole genome shotgun (WGS) entry which is preliminary data.</text>
</comment>
<organism evidence="1 2">
    <name type="scientific">Streptomyces machairae</name>
    <dbReference type="NCBI Taxonomy" id="3134109"/>
    <lineage>
        <taxon>Bacteria</taxon>
        <taxon>Bacillati</taxon>
        <taxon>Actinomycetota</taxon>
        <taxon>Actinomycetes</taxon>
        <taxon>Kitasatosporales</taxon>
        <taxon>Streptomycetaceae</taxon>
        <taxon>Streptomyces</taxon>
    </lineage>
</organism>
<accession>A0ABU8UL02</accession>